<accession>A0A0V7ZIL4</accession>
<organism evidence="1 2">
    <name type="scientific">Mastigocoleus testarum BC008</name>
    <dbReference type="NCBI Taxonomy" id="371196"/>
    <lineage>
        <taxon>Bacteria</taxon>
        <taxon>Bacillati</taxon>
        <taxon>Cyanobacteriota</taxon>
        <taxon>Cyanophyceae</taxon>
        <taxon>Nostocales</taxon>
        <taxon>Hapalosiphonaceae</taxon>
        <taxon>Mastigocoleus</taxon>
    </lineage>
</organism>
<sequence length="133" mass="13631">MFDYLTGMTNGNSWVGNLTNPGGLAGFDVGNIFTPLGVNDTPWWWTSPNLVTNSGFPLGINDNLGAINDSDFTNFILSLGTNNPAANKAFGLIGGIQDGGGSFGLGAIANQGTVLTGGLQALPQPINGVPNFS</sequence>
<reference evidence="1 2" key="1">
    <citation type="journal article" date="2015" name="Genome Announc.">
        <title>Draft Genome of the Euendolithic (true boring) Cyanobacterium Mastigocoleus testarum strain BC008.</title>
        <authorList>
            <person name="Guida B.S."/>
            <person name="Garcia-Pichel F."/>
        </authorList>
    </citation>
    <scope>NUCLEOTIDE SEQUENCE [LARGE SCALE GENOMIC DNA]</scope>
    <source>
        <strain evidence="1 2">BC008</strain>
    </source>
</reference>
<gene>
    <name evidence="1" type="ORF">BC008_16225</name>
</gene>
<name>A0A0V7ZIL4_9CYAN</name>
<comment type="caution">
    <text evidence="1">The sequence shown here is derived from an EMBL/GenBank/DDBJ whole genome shotgun (WGS) entry which is preliminary data.</text>
</comment>
<dbReference type="Proteomes" id="UP000053372">
    <property type="component" value="Unassembled WGS sequence"/>
</dbReference>
<dbReference type="AlphaFoldDB" id="A0A0V7ZIL4"/>
<proteinExistence type="predicted"/>
<evidence type="ECO:0000313" key="2">
    <source>
        <dbReference type="Proteomes" id="UP000053372"/>
    </source>
</evidence>
<dbReference type="RefSeq" id="WP_027846431.1">
    <property type="nucleotide sequence ID" value="NZ_LMTZ01000127.1"/>
</dbReference>
<evidence type="ECO:0000313" key="1">
    <source>
        <dbReference type="EMBL" id="KST64183.1"/>
    </source>
</evidence>
<keyword evidence="2" id="KW-1185">Reference proteome</keyword>
<protein>
    <submittedName>
        <fullName evidence="1">Uncharacterized protein</fullName>
    </submittedName>
</protein>
<dbReference type="EMBL" id="LMTZ01000127">
    <property type="protein sequence ID" value="KST64183.1"/>
    <property type="molecule type" value="Genomic_DNA"/>
</dbReference>